<name>A0AAD9WX36_9ROSI</name>
<reference evidence="2" key="1">
    <citation type="journal article" date="2023" name="Plant J.">
        <title>Genome sequences and population genomics provide insights into the demographic history, inbreeding, and mutation load of two 'living fossil' tree species of Dipteronia.</title>
        <authorList>
            <person name="Feng Y."/>
            <person name="Comes H.P."/>
            <person name="Chen J."/>
            <person name="Zhu S."/>
            <person name="Lu R."/>
            <person name="Zhang X."/>
            <person name="Li P."/>
            <person name="Qiu J."/>
            <person name="Olsen K.M."/>
            <person name="Qiu Y."/>
        </authorList>
    </citation>
    <scope>NUCLEOTIDE SEQUENCE</scope>
    <source>
        <strain evidence="2">KIB01</strain>
    </source>
</reference>
<comment type="caution">
    <text evidence="2">The sequence shown here is derived from an EMBL/GenBank/DDBJ whole genome shotgun (WGS) entry which is preliminary data.</text>
</comment>
<dbReference type="Proteomes" id="UP001280121">
    <property type="component" value="Unassembled WGS sequence"/>
</dbReference>
<feature type="chain" id="PRO_5041928624" description="Reverse transcriptase" evidence="1">
    <location>
        <begin position="23"/>
        <end position="427"/>
    </location>
</feature>
<organism evidence="2 3">
    <name type="scientific">Dipteronia dyeriana</name>
    <dbReference type="NCBI Taxonomy" id="168575"/>
    <lineage>
        <taxon>Eukaryota</taxon>
        <taxon>Viridiplantae</taxon>
        <taxon>Streptophyta</taxon>
        <taxon>Embryophyta</taxon>
        <taxon>Tracheophyta</taxon>
        <taxon>Spermatophyta</taxon>
        <taxon>Magnoliopsida</taxon>
        <taxon>eudicotyledons</taxon>
        <taxon>Gunneridae</taxon>
        <taxon>Pentapetalae</taxon>
        <taxon>rosids</taxon>
        <taxon>malvids</taxon>
        <taxon>Sapindales</taxon>
        <taxon>Sapindaceae</taxon>
        <taxon>Hippocastanoideae</taxon>
        <taxon>Acereae</taxon>
        <taxon>Dipteronia</taxon>
    </lineage>
</organism>
<feature type="signal peptide" evidence="1">
    <location>
        <begin position="1"/>
        <end position="22"/>
    </location>
</feature>
<evidence type="ECO:0008006" key="4">
    <source>
        <dbReference type="Google" id="ProtNLM"/>
    </source>
</evidence>
<keyword evidence="3" id="KW-1185">Reference proteome</keyword>
<proteinExistence type="predicted"/>
<protein>
    <recommendedName>
        <fullName evidence="4">Reverse transcriptase</fullName>
    </recommendedName>
</protein>
<keyword evidence="1" id="KW-0732">Signal</keyword>
<dbReference type="AlphaFoldDB" id="A0AAD9WX36"/>
<dbReference type="PANTHER" id="PTHR33116:SF86">
    <property type="entry name" value="REVERSE TRANSCRIPTASE DOMAIN-CONTAINING PROTEIN"/>
    <property type="match status" value="1"/>
</dbReference>
<sequence length="427" mass="49973">MHGWTLLQCLASMASYSWLVGGGFNEILYLSEKTGGSARQERLIENFRWWEQHEQVGESVIGLWRVEKELEGLLKEDEVFWKQRSRVSWLKQGDRYTKYFHAKATARWKRNLLLGLVNDNKECKEKEEDMELEEVFSSVEARLPIHMRDWLNCPFSKEDVRIALFQMDSFKAPGIDGFPTEFYQRFWDVVEEDVLKLCLECLNEGESQSAFIPKRIITNNAMVGFVCMHVIRRKVNGKRKGFMSLKLDMSKAYDRISSSFRKVLVEALSMNNVDHHDRYLGMPCMTGRSKRVLFEGIKERVWRKLQSLNTIFFSNGGCEILFKAVIQSIPVYSMNLFKLPISLISDLHRISARFWWGGGVSKRRLHWCSWDKLCKAKEEKGVLVLETLERLIKRCLRSNIGGLLVSQICWLREFSRVVISLDHRCLM</sequence>
<evidence type="ECO:0000313" key="2">
    <source>
        <dbReference type="EMBL" id="KAK2645798.1"/>
    </source>
</evidence>
<evidence type="ECO:0000313" key="3">
    <source>
        <dbReference type="Proteomes" id="UP001280121"/>
    </source>
</evidence>
<evidence type="ECO:0000256" key="1">
    <source>
        <dbReference type="SAM" id="SignalP"/>
    </source>
</evidence>
<dbReference type="EMBL" id="JANJYI010000006">
    <property type="protein sequence ID" value="KAK2645798.1"/>
    <property type="molecule type" value="Genomic_DNA"/>
</dbReference>
<gene>
    <name evidence="2" type="ORF">Ddye_020993</name>
</gene>
<accession>A0AAD9WX36</accession>
<dbReference type="PANTHER" id="PTHR33116">
    <property type="entry name" value="REVERSE TRANSCRIPTASE ZINC-BINDING DOMAIN-CONTAINING PROTEIN-RELATED-RELATED"/>
    <property type="match status" value="1"/>
</dbReference>